<evidence type="ECO:0000313" key="19">
    <source>
        <dbReference type="Proteomes" id="UP000265140"/>
    </source>
</evidence>
<dbReference type="FunFam" id="3.40.50.300:FF:000536">
    <property type="entry name" value="GTPase IMAP family member 8"/>
    <property type="match status" value="1"/>
</dbReference>
<keyword evidence="10" id="KW-0333">Golgi apparatus</keyword>
<evidence type="ECO:0000256" key="15">
    <source>
        <dbReference type="ARBA" id="ARBA00077278"/>
    </source>
</evidence>
<keyword evidence="6" id="KW-0963">Cytoplasm</keyword>
<name>A0AAY5KI29_ESOLU</name>
<organism evidence="18 19">
    <name type="scientific">Esox lucius</name>
    <name type="common">Northern pike</name>
    <dbReference type="NCBI Taxonomy" id="8010"/>
    <lineage>
        <taxon>Eukaryota</taxon>
        <taxon>Metazoa</taxon>
        <taxon>Chordata</taxon>
        <taxon>Craniata</taxon>
        <taxon>Vertebrata</taxon>
        <taxon>Euteleostomi</taxon>
        <taxon>Actinopterygii</taxon>
        <taxon>Neopterygii</taxon>
        <taxon>Teleostei</taxon>
        <taxon>Protacanthopterygii</taxon>
        <taxon>Esociformes</taxon>
        <taxon>Esocidae</taxon>
        <taxon>Esox</taxon>
    </lineage>
</organism>
<feature type="transmembrane region" description="Helical" evidence="16">
    <location>
        <begin position="255"/>
        <end position="277"/>
    </location>
</feature>
<dbReference type="GO" id="GO:0005525">
    <property type="term" value="F:GTP binding"/>
    <property type="evidence" value="ECO:0007669"/>
    <property type="project" value="UniProtKB-KW"/>
</dbReference>
<proteinExistence type="inferred from homology"/>
<reference evidence="18" key="2">
    <citation type="submission" date="2025-08" db="UniProtKB">
        <authorList>
            <consortium name="Ensembl"/>
        </authorList>
    </citation>
    <scope>IDENTIFICATION</scope>
</reference>
<evidence type="ECO:0000256" key="16">
    <source>
        <dbReference type="SAM" id="Phobius"/>
    </source>
</evidence>
<protein>
    <recommendedName>
        <fullName evidence="14">GTPase IMAP family member 8</fullName>
    </recommendedName>
    <alternativeName>
        <fullName evidence="15">Immune-associated nucleotide-binding protein 9</fullName>
    </alternativeName>
</protein>
<keyword evidence="16" id="KW-1133">Transmembrane helix</keyword>
<dbReference type="GO" id="GO:0005829">
    <property type="term" value="C:cytosol"/>
    <property type="evidence" value="ECO:0007669"/>
    <property type="project" value="UniProtKB-SubCell"/>
</dbReference>
<dbReference type="InterPro" id="IPR006703">
    <property type="entry name" value="G_AIG1"/>
</dbReference>
<feature type="transmembrane region" description="Helical" evidence="16">
    <location>
        <begin position="17"/>
        <end position="35"/>
    </location>
</feature>
<dbReference type="Proteomes" id="UP000265140">
    <property type="component" value="Chromosome 9"/>
</dbReference>
<evidence type="ECO:0000256" key="8">
    <source>
        <dbReference type="ARBA" id="ARBA00022741"/>
    </source>
</evidence>
<evidence type="ECO:0000256" key="9">
    <source>
        <dbReference type="ARBA" id="ARBA00022824"/>
    </source>
</evidence>
<keyword evidence="19" id="KW-1185">Reference proteome</keyword>
<dbReference type="GO" id="GO:0005794">
    <property type="term" value="C:Golgi apparatus"/>
    <property type="evidence" value="ECO:0007669"/>
    <property type="project" value="UniProtKB-SubCell"/>
</dbReference>
<evidence type="ECO:0000256" key="10">
    <source>
        <dbReference type="ARBA" id="ARBA00023034"/>
    </source>
</evidence>
<evidence type="ECO:0000256" key="3">
    <source>
        <dbReference type="ARBA" id="ARBA00004514"/>
    </source>
</evidence>
<dbReference type="GeneTree" id="ENSGT01140000282522"/>
<keyword evidence="12" id="KW-0342">GTP-binding</keyword>
<evidence type="ECO:0000256" key="14">
    <source>
        <dbReference type="ARBA" id="ARBA00073539"/>
    </source>
</evidence>
<evidence type="ECO:0000256" key="7">
    <source>
        <dbReference type="ARBA" id="ARBA00022737"/>
    </source>
</evidence>
<sequence length="291" mass="31270">HLSAFTEAGSWNSDWKVFWKLFVGILFVTLLVFYIHSARSNSEQVSELRLLLVGPTGQGRSSSGNTILGREAFQVDFSLGAVTTECQRGTGTASVTPPSGWPPRRARLHLTVVDTPGITEATRQGRNEPAAECARLAAPGPHALLLVVKLGATFTEEDGEALAGRLRENFGEESLKYTVVLFTGGDLLEGKPVRDLLKDSGPLLQLLGACGGRHHVLDNKRRDDRAQVTELLAKITEMVESNGGKHLAVADRPTAGSGVVFTTLVLVAVGVVFKGIVDDLWSQRPHGGNLE</sequence>
<dbReference type="GO" id="GO:0005783">
    <property type="term" value="C:endoplasmic reticulum"/>
    <property type="evidence" value="ECO:0007669"/>
    <property type="project" value="UniProtKB-SubCell"/>
</dbReference>
<comment type="function">
    <text evidence="13">Exerts an anti-apoptotic effect in the immune system and is involved in responses to infections.</text>
</comment>
<evidence type="ECO:0000259" key="17">
    <source>
        <dbReference type="PROSITE" id="PS51720"/>
    </source>
</evidence>
<evidence type="ECO:0000256" key="11">
    <source>
        <dbReference type="ARBA" id="ARBA00023128"/>
    </source>
</evidence>
<dbReference type="Pfam" id="PF04548">
    <property type="entry name" value="AIG1"/>
    <property type="match status" value="1"/>
</dbReference>
<evidence type="ECO:0000256" key="5">
    <source>
        <dbReference type="ARBA" id="ARBA00008535"/>
    </source>
</evidence>
<feature type="domain" description="AIG1-type G" evidence="17">
    <location>
        <begin position="45"/>
        <end position="256"/>
    </location>
</feature>
<dbReference type="Ensembl" id="ENSELUT00000094946.1">
    <property type="protein sequence ID" value="ENSELUP00000088773.1"/>
    <property type="gene ID" value="ENSELUG00000042209.1"/>
</dbReference>
<keyword evidence="16" id="KW-0812">Transmembrane</keyword>
<dbReference type="PANTHER" id="PTHR10903:SF170">
    <property type="entry name" value="GTPASE IMAP FAMILY MEMBER 7"/>
    <property type="match status" value="1"/>
</dbReference>
<dbReference type="InterPro" id="IPR045058">
    <property type="entry name" value="GIMA/IAN/Toc"/>
</dbReference>
<comment type="subcellular location">
    <subcellularLocation>
        <location evidence="3">Cytoplasm</location>
        <location evidence="3">Cytosol</location>
    </subcellularLocation>
    <subcellularLocation>
        <location evidence="2">Endoplasmic reticulum</location>
    </subcellularLocation>
    <subcellularLocation>
        <location evidence="4">Golgi apparatus</location>
    </subcellularLocation>
    <subcellularLocation>
        <location evidence="1">Mitochondrion</location>
    </subcellularLocation>
</comment>
<keyword evidence="16" id="KW-0472">Membrane</keyword>
<keyword evidence="11" id="KW-0496">Mitochondrion</keyword>
<dbReference type="GO" id="GO:0005739">
    <property type="term" value="C:mitochondrion"/>
    <property type="evidence" value="ECO:0007669"/>
    <property type="project" value="UniProtKB-SubCell"/>
</dbReference>
<dbReference type="Gene3D" id="3.40.50.300">
    <property type="entry name" value="P-loop containing nucleotide triphosphate hydrolases"/>
    <property type="match status" value="1"/>
</dbReference>
<comment type="similarity">
    <text evidence="5">Belongs to the TRAFAC class TrmE-Era-EngA-EngB-Septin-like GTPase superfamily. AIG1/Toc34/Toc159-like paraseptin GTPase family. IAN subfamily.</text>
</comment>
<reference evidence="18" key="3">
    <citation type="submission" date="2025-09" db="UniProtKB">
        <authorList>
            <consortium name="Ensembl"/>
        </authorList>
    </citation>
    <scope>IDENTIFICATION</scope>
</reference>
<dbReference type="AlphaFoldDB" id="A0AAY5KI29"/>
<evidence type="ECO:0000256" key="4">
    <source>
        <dbReference type="ARBA" id="ARBA00004555"/>
    </source>
</evidence>
<dbReference type="SUPFAM" id="SSF52540">
    <property type="entry name" value="P-loop containing nucleoside triphosphate hydrolases"/>
    <property type="match status" value="1"/>
</dbReference>
<evidence type="ECO:0000256" key="6">
    <source>
        <dbReference type="ARBA" id="ARBA00022490"/>
    </source>
</evidence>
<accession>A0AAY5KI29</accession>
<evidence type="ECO:0000256" key="2">
    <source>
        <dbReference type="ARBA" id="ARBA00004240"/>
    </source>
</evidence>
<dbReference type="PROSITE" id="PS51720">
    <property type="entry name" value="G_AIG1"/>
    <property type="match status" value="1"/>
</dbReference>
<keyword evidence="8" id="KW-0547">Nucleotide-binding</keyword>
<keyword evidence="7" id="KW-0677">Repeat</keyword>
<evidence type="ECO:0000313" key="18">
    <source>
        <dbReference type="Ensembl" id="ENSELUP00000088773.1"/>
    </source>
</evidence>
<evidence type="ECO:0000256" key="13">
    <source>
        <dbReference type="ARBA" id="ARBA00056809"/>
    </source>
</evidence>
<reference evidence="18 19" key="1">
    <citation type="submission" date="2020-02" db="EMBL/GenBank/DDBJ databases">
        <title>Esox lucius (northern pike) genome, fEsoLuc1, primary haplotype.</title>
        <authorList>
            <person name="Myers G."/>
            <person name="Karagic N."/>
            <person name="Meyer A."/>
            <person name="Pippel M."/>
            <person name="Reichard M."/>
            <person name="Winkler S."/>
            <person name="Tracey A."/>
            <person name="Sims Y."/>
            <person name="Howe K."/>
            <person name="Rhie A."/>
            <person name="Formenti G."/>
            <person name="Durbin R."/>
            <person name="Fedrigo O."/>
            <person name="Jarvis E.D."/>
        </authorList>
    </citation>
    <scope>NUCLEOTIDE SEQUENCE [LARGE SCALE GENOMIC DNA]</scope>
</reference>
<evidence type="ECO:0000256" key="12">
    <source>
        <dbReference type="ARBA" id="ARBA00023134"/>
    </source>
</evidence>
<keyword evidence="9" id="KW-0256">Endoplasmic reticulum</keyword>
<dbReference type="InterPro" id="IPR027417">
    <property type="entry name" value="P-loop_NTPase"/>
</dbReference>
<evidence type="ECO:0000256" key="1">
    <source>
        <dbReference type="ARBA" id="ARBA00004173"/>
    </source>
</evidence>
<dbReference type="PANTHER" id="PTHR10903">
    <property type="entry name" value="GTPASE, IMAP FAMILY MEMBER-RELATED"/>
    <property type="match status" value="1"/>
</dbReference>